<dbReference type="InterPro" id="IPR008586">
    <property type="entry name" value="DUF868_pln"/>
</dbReference>
<accession>A0A151U5A0</accession>
<keyword evidence="2" id="KW-1185">Reference proteome</keyword>
<evidence type="ECO:0000313" key="2">
    <source>
        <dbReference type="Proteomes" id="UP000075243"/>
    </source>
</evidence>
<dbReference type="AlphaFoldDB" id="A0A151U5A0"/>
<dbReference type="OMA" id="KLYWDFS"/>
<dbReference type="STRING" id="3821.A0A151U5A0"/>
<protein>
    <submittedName>
        <fullName evidence="1">Uncharacterized protein</fullName>
    </submittedName>
</protein>
<name>A0A151U5A0_CAJCA</name>
<reference evidence="1 2" key="1">
    <citation type="journal article" date="2012" name="Nat. Biotechnol.">
        <title>Draft genome sequence of pigeonpea (Cajanus cajan), an orphan legume crop of resource-poor farmers.</title>
        <authorList>
            <person name="Varshney R.K."/>
            <person name="Chen W."/>
            <person name="Li Y."/>
            <person name="Bharti A.K."/>
            <person name="Saxena R.K."/>
            <person name="Schlueter J.A."/>
            <person name="Donoghue M.T."/>
            <person name="Azam S."/>
            <person name="Fan G."/>
            <person name="Whaley A.M."/>
            <person name="Farmer A.D."/>
            <person name="Sheridan J."/>
            <person name="Iwata A."/>
            <person name="Tuteja R."/>
            <person name="Penmetsa R.V."/>
            <person name="Wu W."/>
            <person name="Upadhyaya H.D."/>
            <person name="Yang S.P."/>
            <person name="Shah T."/>
            <person name="Saxena K.B."/>
            <person name="Michael T."/>
            <person name="McCombie W.R."/>
            <person name="Yang B."/>
            <person name="Zhang G."/>
            <person name="Yang H."/>
            <person name="Wang J."/>
            <person name="Spillane C."/>
            <person name="Cook D.R."/>
            <person name="May G.D."/>
            <person name="Xu X."/>
            <person name="Jackson S.A."/>
        </authorList>
    </citation>
    <scope>NUCLEOTIDE SEQUENCE [LARGE SCALE GENOMIC DNA]</scope>
    <source>
        <strain evidence="2">cv. Asha</strain>
    </source>
</reference>
<dbReference type="PANTHER" id="PTHR31972">
    <property type="entry name" value="EXPRESSED PROTEIN"/>
    <property type="match status" value="1"/>
</dbReference>
<sequence length="336" mass="37397">MIPACFSQPNTPRCSRSSSIQVPQNLVTCVYQTQLCNTTTYLTLTWSRTLLSHTLTVHAPHIFSIAITLNPSTFSFFRTRSGSKSVYLSRPHKRSQKLKLYWDFSKTLFTAQNNSAEPDSCFYLAICLDGRVEFFLGDLALPMQLSNSTHQLGDQILVSRREHVFGSTCYVSRGEFMGSKREIEIELCDGEVLRVKVDGEVCLVVKRLAWKFRGNEKIFVDGVEVEFFWDVSSWVVNGEEDYDGIGNGYGVFVFHVGDGGTLWPEMVGPEKKLMKKRMVGPTVSPSMLTTSPLCSDVLQWAEESSDGGRSSCSSSTGSSGSSNGGFSLLLYAWRGN</sequence>
<organism evidence="1 2">
    <name type="scientific">Cajanus cajan</name>
    <name type="common">Pigeon pea</name>
    <name type="synonym">Cajanus indicus</name>
    <dbReference type="NCBI Taxonomy" id="3821"/>
    <lineage>
        <taxon>Eukaryota</taxon>
        <taxon>Viridiplantae</taxon>
        <taxon>Streptophyta</taxon>
        <taxon>Embryophyta</taxon>
        <taxon>Tracheophyta</taxon>
        <taxon>Spermatophyta</taxon>
        <taxon>Magnoliopsida</taxon>
        <taxon>eudicotyledons</taxon>
        <taxon>Gunneridae</taxon>
        <taxon>Pentapetalae</taxon>
        <taxon>rosids</taxon>
        <taxon>fabids</taxon>
        <taxon>Fabales</taxon>
        <taxon>Fabaceae</taxon>
        <taxon>Papilionoideae</taxon>
        <taxon>50 kb inversion clade</taxon>
        <taxon>NPAAA clade</taxon>
        <taxon>indigoferoid/millettioid clade</taxon>
        <taxon>Phaseoleae</taxon>
        <taxon>Cajanus</taxon>
    </lineage>
</organism>
<evidence type="ECO:0000313" key="1">
    <source>
        <dbReference type="EMBL" id="KYP74450.1"/>
    </source>
</evidence>
<dbReference type="PANTHER" id="PTHR31972:SF6">
    <property type="entry name" value="DUF868 DOMAIN-CONTAINING PROTEIN"/>
    <property type="match status" value="1"/>
</dbReference>
<dbReference type="OrthoDB" id="1913958at2759"/>
<dbReference type="Gramene" id="C.cajan_06934.t">
    <property type="protein sequence ID" value="C.cajan_06934.t.cds1"/>
    <property type="gene ID" value="C.cajan_06934"/>
</dbReference>
<gene>
    <name evidence="1" type="ORF">KK1_007129</name>
</gene>
<dbReference type="Pfam" id="PF05910">
    <property type="entry name" value="DUF868"/>
    <property type="match status" value="1"/>
</dbReference>
<proteinExistence type="predicted"/>
<dbReference type="Proteomes" id="UP000075243">
    <property type="component" value="Chromosome 2"/>
</dbReference>
<dbReference type="EMBL" id="CM003604">
    <property type="protein sequence ID" value="KYP74450.1"/>
    <property type="molecule type" value="Genomic_DNA"/>
</dbReference>